<accession>A0AA88ZMC3</accession>
<dbReference type="Pfam" id="PF19777">
    <property type="entry name" value="DUF6263"/>
    <property type="match status" value="1"/>
</dbReference>
<dbReference type="InterPro" id="IPR046230">
    <property type="entry name" value="DUF6263"/>
</dbReference>
<proteinExistence type="predicted"/>
<dbReference type="EMBL" id="JDRX01000010">
    <property type="protein sequence ID" value="KGN02312.1"/>
    <property type="molecule type" value="Genomic_DNA"/>
</dbReference>
<dbReference type="PROSITE" id="PS51257">
    <property type="entry name" value="PROKAR_LIPOPROTEIN"/>
    <property type="match status" value="1"/>
</dbReference>
<reference evidence="1 2" key="1">
    <citation type="submission" date="2014-01" db="EMBL/GenBank/DDBJ databases">
        <title>Plasmidome dynamics in the species complex Clostridium novyi sensu lato converts strains of independent lineages into distinctly different pathogens.</title>
        <authorList>
            <person name="Skarin H."/>
            <person name="Segerman B."/>
        </authorList>
    </citation>
    <scope>NUCLEOTIDE SEQUENCE [LARGE SCALE GENOMIC DNA]</scope>
    <source>
        <strain evidence="1 2">4570</strain>
    </source>
</reference>
<gene>
    <name evidence="1" type="ORF">Z969_05955</name>
</gene>
<evidence type="ECO:0000313" key="2">
    <source>
        <dbReference type="Proteomes" id="UP000030016"/>
    </source>
</evidence>
<dbReference type="Proteomes" id="UP000030016">
    <property type="component" value="Unassembled WGS sequence"/>
</dbReference>
<evidence type="ECO:0000313" key="1">
    <source>
        <dbReference type="EMBL" id="KGN02312.1"/>
    </source>
</evidence>
<name>A0AA88ZMC3_CLONO</name>
<evidence type="ECO:0008006" key="3">
    <source>
        <dbReference type="Google" id="ProtNLM"/>
    </source>
</evidence>
<sequence>MKKKLIFLILMTYLCSILSGCVKMSNKMTLRLKKGEAFRMQIDGTRSFKGPSNEAIELKSREAFLCNVNDVNNAKDMEIKVTIDAIDVNAEIKGKDYLKKYLSDTGMFLEGDKSIYSKFLGKIFKVKLTENGKVEKVMGIDDIGNAVLKEEEDPKKKELIKDFIKKELSEEVLEEKIQRIIGFYSDKKVDVGEKWDKKNKVLANLPVDVDEKYTLKDRKEGTTDIVVNGEIKKRESAQPVKVDDVEISYEDIKGKEKGTITIGKENKMIKTEELDSEYQGKIKILFKDPSKGAEYIPVSAKEKITVNVLKQ</sequence>
<dbReference type="AlphaFoldDB" id="A0AA88ZMC3"/>
<comment type="caution">
    <text evidence="1">The sequence shown here is derived from an EMBL/GenBank/DDBJ whole genome shotgun (WGS) entry which is preliminary data.</text>
</comment>
<dbReference type="RefSeq" id="WP_039249652.1">
    <property type="nucleotide sequence ID" value="NZ_JDRX01000010.1"/>
</dbReference>
<protein>
    <recommendedName>
        <fullName evidence="3">Lipoprotein</fullName>
    </recommendedName>
</protein>
<organism evidence="1 2">
    <name type="scientific">Clostridium novyi A str. 4570</name>
    <dbReference type="NCBI Taxonomy" id="1444290"/>
    <lineage>
        <taxon>Bacteria</taxon>
        <taxon>Bacillati</taxon>
        <taxon>Bacillota</taxon>
        <taxon>Clostridia</taxon>
        <taxon>Eubacteriales</taxon>
        <taxon>Clostridiaceae</taxon>
        <taxon>Clostridium</taxon>
    </lineage>
</organism>